<evidence type="ECO:0000256" key="3">
    <source>
        <dbReference type="ARBA" id="ARBA00022448"/>
    </source>
</evidence>
<name>A0A074Y6F0_AURPU</name>
<dbReference type="InterPro" id="IPR000425">
    <property type="entry name" value="MIP"/>
</dbReference>
<keyword evidence="11" id="KW-1185">Reference proteome</keyword>
<evidence type="ECO:0000256" key="1">
    <source>
        <dbReference type="ARBA" id="ARBA00004141"/>
    </source>
</evidence>
<keyword evidence="5 9" id="KW-1133">Transmembrane helix</keyword>
<evidence type="ECO:0000256" key="7">
    <source>
        <dbReference type="RuleBase" id="RU000477"/>
    </source>
</evidence>
<feature type="transmembrane region" description="Helical" evidence="9">
    <location>
        <begin position="303"/>
        <end position="322"/>
    </location>
</feature>
<proteinExistence type="inferred from homology"/>
<dbReference type="Proteomes" id="UP000030706">
    <property type="component" value="Unassembled WGS sequence"/>
</dbReference>
<comment type="similarity">
    <text evidence="2 7">Belongs to the MIP/aquaporin (TC 1.A.8) family.</text>
</comment>
<evidence type="ECO:0000313" key="11">
    <source>
        <dbReference type="Proteomes" id="UP000030706"/>
    </source>
</evidence>
<dbReference type="GO" id="GO:0015250">
    <property type="term" value="F:water channel activity"/>
    <property type="evidence" value="ECO:0007669"/>
    <property type="project" value="TreeGrafter"/>
</dbReference>
<dbReference type="PRINTS" id="PR00783">
    <property type="entry name" value="MINTRINSICP"/>
</dbReference>
<keyword evidence="6 9" id="KW-0472">Membrane</keyword>
<dbReference type="GO" id="GO:0015254">
    <property type="term" value="F:glycerol channel activity"/>
    <property type="evidence" value="ECO:0007669"/>
    <property type="project" value="TreeGrafter"/>
</dbReference>
<evidence type="ECO:0000256" key="6">
    <source>
        <dbReference type="ARBA" id="ARBA00023136"/>
    </source>
</evidence>
<dbReference type="GO" id="GO:0005886">
    <property type="term" value="C:plasma membrane"/>
    <property type="evidence" value="ECO:0007669"/>
    <property type="project" value="TreeGrafter"/>
</dbReference>
<evidence type="ECO:0000256" key="4">
    <source>
        <dbReference type="ARBA" id="ARBA00022692"/>
    </source>
</evidence>
<feature type="transmembrane region" description="Helical" evidence="9">
    <location>
        <begin position="159"/>
        <end position="182"/>
    </location>
</feature>
<accession>A0A074Y6F0</accession>
<evidence type="ECO:0000256" key="9">
    <source>
        <dbReference type="SAM" id="Phobius"/>
    </source>
</evidence>
<feature type="transmembrane region" description="Helical" evidence="9">
    <location>
        <begin position="133"/>
        <end position="153"/>
    </location>
</feature>
<dbReference type="Gene3D" id="1.20.1080.10">
    <property type="entry name" value="Glycerol uptake facilitator protein"/>
    <property type="match status" value="1"/>
</dbReference>
<keyword evidence="4 7" id="KW-0812">Transmembrane</keyword>
<evidence type="ECO:0000256" key="8">
    <source>
        <dbReference type="SAM" id="MobiDB-lite"/>
    </source>
</evidence>
<feature type="transmembrane region" description="Helical" evidence="9">
    <location>
        <begin position="84"/>
        <end position="104"/>
    </location>
</feature>
<dbReference type="EMBL" id="KL584974">
    <property type="protein sequence ID" value="KEQ89792.1"/>
    <property type="molecule type" value="Genomic_DNA"/>
</dbReference>
<dbReference type="Pfam" id="PF00230">
    <property type="entry name" value="MIP"/>
    <property type="match status" value="1"/>
</dbReference>
<dbReference type="PANTHER" id="PTHR43829">
    <property type="entry name" value="AQUAPORIN OR AQUAGLYCEROPORIN RELATED"/>
    <property type="match status" value="1"/>
</dbReference>
<dbReference type="OrthoDB" id="3222at2759"/>
<dbReference type="SUPFAM" id="SSF81338">
    <property type="entry name" value="Aquaporin-like"/>
    <property type="match status" value="1"/>
</dbReference>
<protein>
    <submittedName>
        <fullName evidence="10">Aquaporin-like protein</fullName>
    </submittedName>
</protein>
<reference evidence="10 11" key="1">
    <citation type="journal article" date="2014" name="BMC Genomics">
        <title>Genome sequencing of four Aureobasidium pullulans varieties: biotechnological potential, stress tolerance, and description of new species.</title>
        <authorList>
            <person name="Gostin Ar C."/>
            <person name="Ohm R.A."/>
            <person name="Kogej T."/>
            <person name="Sonjak S."/>
            <person name="Turk M."/>
            <person name="Zajc J."/>
            <person name="Zalar P."/>
            <person name="Grube M."/>
            <person name="Sun H."/>
            <person name="Han J."/>
            <person name="Sharma A."/>
            <person name="Chiniquy J."/>
            <person name="Ngan C.Y."/>
            <person name="Lipzen A."/>
            <person name="Barry K."/>
            <person name="Grigoriev I.V."/>
            <person name="Gunde-Cimerman N."/>
        </authorList>
    </citation>
    <scope>NUCLEOTIDE SEQUENCE [LARGE SCALE GENOMIC DNA]</scope>
    <source>
        <strain evidence="10 11">EXF-150</strain>
    </source>
</reference>
<dbReference type="HOGENOM" id="CLU_020019_6_0_1"/>
<evidence type="ECO:0000313" key="10">
    <source>
        <dbReference type="EMBL" id="KEQ89792.1"/>
    </source>
</evidence>
<dbReference type="InterPro" id="IPR050363">
    <property type="entry name" value="MIP/Aquaporin"/>
</dbReference>
<dbReference type="GeneID" id="40751426"/>
<keyword evidence="3 7" id="KW-0813">Transport</keyword>
<dbReference type="InterPro" id="IPR023271">
    <property type="entry name" value="Aquaporin-like"/>
</dbReference>
<gene>
    <name evidence="10" type="ORF">M438DRAFT_393659</name>
</gene>
<dbReference type="STRING" id="1043002.A0A074Y6F0"/>
<dbReference type="AlphaFoldDB" id="A0A074Y6F0"/>
<comment type="subcellular location">
    <subcellularLocation>
        <location evidence="1">Membrane</location>
        <topology evidence="1">Multi-pass membrane protein</topology>
    </subcellularLocation>
</comment>
<organism evidence="10 11">
    <name type="scientific">Aureobasidium pullulans EXF-150</name>
    <dbReference type="NCBI Taxonomy" id="1043002"/>
    <lineage>
        <taxon>Eukaryota</taxon>
        <taxon>Fungi</taxon>
        <taxon>Dikarya</taxon>
        <taxon>Ascomycota</taxon>
        <taxon>Pezizomycotina</taxon>
        <taxon>Dothideomycetes</taxon>
        <taxon>Dothideomycetidae</taxon>
        <taxon>Dothideales</taxon>
        <taxon>Saccotheciaceae</taxon>
        <taxon>Aureobasidium</taxon>
    </lineage>
</organism>
<sequence>MSDLSHVQRLHTNDLELGATEAIQKHYERHVVSTKAVSQRKLDFERARPRWLREMMAEATGVFFYVYPGIASTASFLLNETNPAFGSLLQVGFAFGFGIAFAIITCGSTSGGHFNPAMTICFATWQGFPWKKVPYYIFAQIFGAFMAGLFVYGQYHEQIVAYSAATIAAGKGTVFNGGPASIFCSFPGETQTNLGYLFMIEFFVDSYIGIIIWACLDPANPFVSPQAAPWAIVPKSTLQNLADGIPTPLPLNNPTDCILCLAYSTMVWSFADITISTNMARDLGTRLVALIFFGREAFTYHSYSWISILVNIPATLFATAYYEMLMRDSLQKIGKGAAVHEHGEEGLNLHLTKSGISGQQQGPLSPGMQKVFSLGSQGSTLHEGHKMEPGFSLAAENRTNGGI</sequence>
<dbReference type="RefSeq" id="XP_029765979.1">
    <property type="nucleotide sequence ID" value="XM_029909120.1"/>
</dbReference>
<feature type="transmembrane region" description="Helical" evidence="9">
    <location>
        <begin position="56"/>
        <end position="78"/>
    </location>
</feature>
<feature type="transmembrane region" description="Helical" evidence="9">
    <location>
        <begin position="194"/>
        <end position="214"/>
    </location>
</feature>
<feature type="region of interest" description="Disordered" evidence="8">
    <location>
        <begin position="383"/>
        <end position="403"/>
    </location>
</feature>
<evidence type="ECO:0000256" key="2">
    <source>
        <dbReference type="ARBA" id="ARBA00006175"/>
    </source>
</evidence>
<dbReference type="PANTHER" id="PTHR43829:SF14">
    <property type="entry name" value="AQUAPORIN 3"/>
    <property type="match status" value="1"/>
</dbReference>
<evidence type="ECO:0000256" key="5">
    <source>
        <dbReference type="ARBA" id="ARBA00022989"/>
    </source>
</evidence>